<dbReference type="Gene3D" id="2.80.10.50">
    <property type="match status" value="1"/>
</dbReference>
<dbReference type="SMART" id="SM00442">
    <property type="entry name" value="FGF"/>
    <property type="match status" value="1"/>
</dbReference>
<dbReference type="SUPFAM" id="SSF50353">
    <property type="entry name" value="Cytokine"/>
    <property type="match status" value="1"/>
</dbReference>
<dbReference type="Pfam" id="PF00167">
    <property type="entry name" value="FGF"/>
    <property type="match status" value="1"/>
</dbReference>
<dbReference type="CDD" id="cd00058">
    <property type="entry name" value="beta-trefoil_FGF"/>
    <property type="match status" value="1"/>
</dbReference>
<accession>A0AAJ7SH07</accession>
<dbReference type="GO" id="GO:0008083">
    <property type="term" value="F:growth factor activity"/>
    <property type="evidence" value="ECO:0007669"/>
    <property type="project" value="InterPro"/>
</dbReference>
<evidence type="ECO:0000256" key="3">
    <source>
        <dbReference type="SAM" id="MobiDB-lite"/>
    </source>
</evidence>
<reference evidence="5" key="1">
    <citation type="submission" date="2025-08" db="UniProtKB">
        <authorList>
            <consortium name="RefSeq"/>
        </authorList>
    </citation>
    <scope>IDENTIFICATION</scope>
</reference>
<feature type="compositionally biased region" description="Basic and acidic residues" evidence="3">
    <location>
        <begin position="50"/>
        <end position="59"/>
    </location>
</feature>
<organism evidence="4 5">
    <name type="scientific">Galendromus occidentalis</name>
    <name type="common">western predatory mite</name>
    <dbReference type="NCBI Taxonomy" id="34638"/>
    <lineage>
        <taxon>Eukaryota</taxon>
        <taxon>Metazoa</taxon>
        <taxon>Ecdysozoa</taxon>
        <taxon>Arthropoda</taxon>
        <taxon>Chelicerata</taxon>
        <taxon>Arachnida</taxon>
        <taxon>Acari</taxon>
        <taxon>Parasitiformes</taxon>
        <taxon>Mesostigmata</taxon>
        <taxon>Gamasina</taxon>
        <taxon>Phytoseioidea</taxon>
        <taxon>Phytoseiidae</taxon>
        <taxon>Typhlodrominae</taxon>
        <taxon>Galendromus</taxon>
    </lineage>
</organism>
<feature type="compositionally biased region" description="Basic and acidic residues" evidence="3">
    <location>
        <begin position="101"/>
        <end position="118"/>
    </location>
</feature>
<evidence type="ECO:0000313" key="4">
    <source>
        <dbReference type="Proteomes" id="UP000694867"/>
    </source>
</evidence>
<dbReference type="Proteomes" id="UP000694867">
    <property type="component" value="Unplaced"/>
</dbReference>
<feature type="compositionally biased region" description="Acidic residues" evidence="3">
    <location>
        <begin position="68"/>
        <end position="96"/>
    </location>
</feature>
<dbReference type="PANTHER" id="PTHR11486">
    <property type="entry name" value="FIBROBLAST GROWTH FACTOR"/>
    <property type="match status" value="1"/>
</dbReference>
<dbReference type="RefSeq" id="XP_028968494.1">
    <property type="nucleotide sequence ID" value="XM_029112661.1"/>
</dbReference>
<dbReference type="InterPro" id="IPR002209">
    <property type="entry name" value="Fibroblast_GF_fam"/>
</dbReference>
<dbReference type="KEGG" id="goe:108864834"/>
<proteinExistence type="inferred from homology"/>
<dbReference type="GeneID" id="108864834"/>
<evidence type="ECO:0000256" key="2">
    <source>
        <dbReference type="RuleBase" id="RU049442"/>
    </source>
</evidence>
<sequence length="302" mass="34194">MQQDGLPQTCGHFCSRAGPGSLRRGACAAPVKPNHHHRHSEVPSSNELENENRQLRDFQAEQVVLDGSQDDSSEEDDSLSPEELENVEDYPADEASTESLRPIHERRDHRKEHQRESQSQHGKAKIASKENPRKKKMILPTPHPIRVRHQHQHAPSSGHTSKLGRFLQLYSKNGYNLKITANGTVEGTSEVRSDLGESILELEPVALRLYSIKGVKAKRYLCMDAKGRLIGMRRRSEKCLFHASHRPNGSLTFSTLRTTLHGAPIRWFVAINKRGVAKRGRKETHKGTNFLPRTAYRHQARV</sequence>
<gene>
    <name evidence="5" type="primary">LOC108864834</name>
</gene>
<name>A0AAJ7SH07_9ACAR</name>
<keyword evidence="4" id="KW-1185">Reference proteome</keyword>
<feature type="compositionally biased region" description="Basic residues" evidence="3">
    <location>
        <begin position="122"/>
        <end position="137"/>
    </location>
</feature>
<evidence type="ECO:0000256" key="1">
    <source>
        <dbReference type="ARBA" id="ARBA00007936"/>
    </source>
</evidence>
<dbReference type="CTD" id="42356"/>
<dbReference type="InterPro" id="IPR056378">
    <property type="entry name" value="Let-756-like_FGF"/>
</dbReference>
<protein>
    <recommendedName>
        <fullName evidence="2">Fibroblast growth factor</fullName>
        <shortName evidence="2">FGF</shortName>
    </recommendedName>
</protein>
<comment type="similarity">
    <text evidence="1 2">Belongs to the heparin-binding growth factors family.</text>
</comment>
<dbReference type="PRINTS" id="PR00263">
    <property type="entry name" value="HBGFFGF"/>
</dbReference>
<dbReference type="InterPro" id="IPR008996">
    <property type="entry name" value="IL1/FGF"/>
</dbReference>
<evidence type="ECO:0000313" key="5">
    <source>
        <dbReference type="RefSeq" id="XP_028968494.1"/>
    </source>
</evidence>
<feature type="region of interest" description="Disordered" evidence="3">
    <location>
        <begin position="1"/>
        <end position="137"/>
    </location>
</feature>
<dbReference type="AlphaFoldDB" id="A0AAJ7SH07"/>